<organism evidence="2 3">
    <name type="scientific">Tissierella pigra</name>
    <dbReference type="NCBI Taxonomy" id="2607614"/>
    <lineage>
        <taxon>Bacteria</taxon>
        <taxon>Bacillati</taxon>
        <taxon>Bacillota</taxon>
        <taxon>Tissierellia</taxon>
        <taxon>Tissierellales</taxon>
        <taxon>Tissierellaceae</taxon>
        <taxon>Tissierella</taxon>
    </lineage>
</organism>
<feature type="domain" description="YvlB/LiaX N-terminal" evidence="1">
    <location>
        <begin position="3"/>
        <end position="33"/>
    </location>
</feature>
<dbReference type="RefSeq" id="WP_154440083.1">
    <property type="nucleotide sequence ID" value="NZ_JAHLPJ010000001.1"/>
</dbReference>
<protein>
    <recommendedName>
        <fullName evidence="1">YvlB/LiaX N-terminal domain-containing protein</fullName>
    </recommendedName>
</protein>
<sequence length="125" mass="13639">MSEKLQILNMVQEGKITAEEGVKLLEALEDNKKISNNLVYSDNKAKWLKIKVIESGDITKANVTLPISLVNVGVKLIGKFSPEIKASGLTEDDIGEILEAIKNGQMGKIVDVDTEDGTKVEITIE</sequence>
<accession>A0A6N7XJA3</accession>
<dbReference type="AlphaFoldDB" id="A0A6N7XJA3"/>
<keyword evidence="3" id="KW-1185">Reference proteome</keyword>
<gene>
    <name evidence="2" type="ORF">FYJ83_09380</name>
</gene>
<evidence type="ECO:0000313" key="2">
    <source>
        <dbReference type="EMBL" id="MSU01676.1"/>
    </source>
</evidence>
<dbReference type="Pfam" id="PF22746">
    <property type="entry name" value="SHOCT-like_DUF2089-C"/>
    <property type="match status" value="1"/>
</dbReference>
<reference evidence="2 3" key="1">
    <citation type="submission" date="2019-09" db="EMBL/GenBank/DDBJ databases">
        <title>In-depth cultivation of the pig gut microbiome towards novel bacterial diversity and tailored functional studies.</title>
        <authorList>
            <person name="Wylensek D."/>
            <person name="Hitch T.C.A."/>
            <person name="Clavel T."/>
        </authorList>
    </citation>
    <scope>NUCLEOTIDE SEQUENCE [LARGE SCALE GENOMIC DNA]</scope>
    <source>
        <strain evidence="2 3">WCA3-693-APC-4?</strain>
    </source>
</reference>
<comment type="caution">
    <text evidence="2">The sequence shown here is derived from an EMBL/GenBank/DDBJ whole genome shotgun (WGS) entry which is preliminary data.</text>
</comment>
<proteinExistence type="predicted"/>
<dbReference type="EMBL" id="VUNQ01000017">
    <property type="protein sequence ID" value="MSU01676.1"/>
    <property type="molecule type" value="Genomic_DNA"/>
</dbReference>
<evidence type="ECO:0000313" key="3">
    <source>
        <dbReference type="Proteomes" id="UP000469523"/>
    </source>
</evidence>
<name>A0A6N7XJA3_9FIRM</name>
<dbReference type="InterPro" id="IPR053959">
    <property type="entry name" value="YvlB/LiaX_N"/>
</dbReference>
<dbReference type="Proteomes" id="UP000469523">
    <property type="component" value="Unassembled WGS sequence"/>
</dbReference>
<evidence type="ECO:0000259" key="1">
    <source>
        <dbReference type="Pfam" id="PF22746"/>
    </source>
</evidence>